<protein>
    <submittedName>
        <fullName evidence="1">Oxidoreductase</fullName>
    </submittedName>
</protein>
<dbReference type="GO" id="GO:0016616">
    <property type="term" value="F:oxidoreductase activity, acting on the CH-OH group of donors, NAD or NADP as acceptor"/>
    <property type="evidence" value="ECO:0007669"/>
    <property type="project" value="TreeGrafter"/>
</dbReference>
<evidence type="ECO:0000313" key="2">
    <source>
        <dbReference type="Proteomes" id="UP001215280"/>
    </source>
</evidence>
<dbReference type="InterPro" id="IPR036291">
    <property type="entry name" value="NAD(P)-bd_dom_sf"/>
</dbReference>
<proteinExistence type="predicted"/>
<dbReference type="Pfam" id="PF00106">
    <property type="entry name" value="adh_short"/>
    <property type="match status" value="1"/>
</dbReference>
<reference evidence="1" key="1">
    <citation type="submission" date="2023-03" db="EMBL/GenBank/DDBJ databases">
        <title>Massive genome expansion in bonnet fungi (Mycena s.s.) driven by repeated elements and novel gene families across ecological guilds.</title>
        <authorList>
            <consortium name="Lawrence Berkeley National Laboratory"/>
            <person name="Harder C.B."/>
            <person name="Miyauchi S."/>
            <person name="Viragh M."/>
            <person name="Kuo A."/>
            <person name="Thoen E."/>
            <person name="Andreopoulos B."/>
            <person name="Lu D."/>
            <person name="Skrede I."/>
            <person name="Drula E."/>
            <person name="Henrissat B."/>
            <person name="Morin E."/>
            <person name="Kohler A."/>
            <person name="Barry K."/>
            <person name="LaButti K."/>
            <person name="Morin E."/>
            <person name="Salamov A."/>
            <person name="Lipzen A."/>
            <person name="Mereny Z."/>
            <person name="Hegedus B."/>
            <person name="Baldrian P."/>
            <person name="Stursova M."/>
            <person name="Weitz H."/>
            <person name="Taylor A."/>
            <person name="Grigoriev I.V."/>
            <person name="Nagy L.G."/>
            <person name="Martin F."/>
            <person name="Kauserud H."/>
        </authorList>
    </citation>
    <scope>NUCLEOTIDE SEQUENCE</scope>
    <source>
        <strain evidence="1">CBHHK188m</strain>
    </source>
</reference>
<name>A0AAD7HV44_9AGAR</name>
<dbReference type="Gene3D" id="3.40.50.720">
    <property type="entry name" value="NAD(P)-binding Rossmann-like Domain"/>
    <property type="match status" value="1"/>
</dbReference>
<organism evidence="1 2">
    <name type="scientific">Mycena maculata</name>
    <dbReference type="NCBI Taxonomy" id="230809"/>
    <lineage>
        <taxon>Eukaryota</taxon>
        <taxon>Fungi</taxon>
        <taxon>Dikarya</taxon>
        <taxon>Basidiomycota</taxon>
        <taxon>Agaricomycotina</taxon>
        <taxon>Agaricomycetes</taxon>
        <taxon>Agaricomycetidae</taxon>
        <taxon>Agaricales</taxon>
        <taxon>Marasmiineae</taxon>
        <taxon>Mycenaceae</taxon>
        <taxon>Mycena</taxon>
    </lineage>
</organism>
<dbReference type="AlphaFoldDB" id="A0AAD7HV44"/>
<dbReference type="InterPro" id="IPR002347">
    <property type="entry name" value="SDR_fam"/>
</dbReference>
<dbReference type="SUPFAM" id="SSF51735">
    <property type="entry name" value="NAD(P)-binding Rossmann-fold domains"/>
    <property type="match status" value="1"/>
</dbReference>
<evidence type="ECO:0000313" key="1">
    <source>
        <dbReference type="EMBL" id="KAJ7728299.1"/>
    </source>
</evidence>
<dbReference type="PANTHER" id="PTHR45458">
    <property type="entry name" value="SHORT-CHAIN DEHYDROGENASE/REDUCTASE SDR"/>
    <property type="match status" value="1"/>
</dbReference>
<sequence length="272" mass="28252">MLPTTLIVGATRGLGASLAAAYAESGATVYATSRAASPPASPAHANITWIPGIDTATESAGNTLVSAFPAHVVFDTVIVCAGYFAREDPLKADWAEEVKMYTTCAVGPLFIVQALVGNPDNDSCKIKTNLGVEGVTGGKVVLVSSESGSITLRHASEGGGNYAHHASKTALNMVGKLLSLDLADRGITVALVHPGFMRTDMTKNVGYDTAWDSGGAVTPDEAASSLIPFIDTFTIGMTGQFWAPRGARDIGTAEAVLSDQAEREKVPLSLPW</sequence>
<dbReference type="Proteomes" id="UP001215280">
    <property type="component" value="Unassembled WGS sequence"/>
</dbReference>
<gene>
    <name evidence="1" type="ORF">DFH07DRAFT_1066424</name>
</gene>
<dbReference type="InterPro" id="IPR052184">
    <property type="entry name" value="SDR_enzymes"/>
</dbReference>
<dbReference type="PANTHER" id="PTHR45458:SF2">
    <property type="entry name" value="OXIDOREDUCTASE, SHORT CHAIN DEHYDROGENASE_REDUCTASE FAMILY SUPERFAMILY (AFU_ORTHOLOGUE AFUA_3G13450)"/>
    <property type="match status" value="1"/>
</dbReference>
<accession>A0AAD7HV44</accession>
<dbReference type="PRINTS" id="PR00081">
    <property type="entry name" value="GDHRDH"/>
</dbReference>
<keyword evidence="2" id="KW-1185">Reference proteome</keyword>
<comment type="caution">
    <text evidence="1">The sequence shown here is derived from an EMBL/GenBank/DDBJ whole genome shotgun (WGS) entry which is preliminary data.</text>
</comment>
<dbReference type="EMBL" id="JARJLG010000206">
    <property type="protein sequence ID" value="KAJ7728299.1"/>
    <property type="molecule type" value="Genomic_DNA"/>
</dbReference>